<comment type="subunit">
    <text evidence="3">Homodimer.</text>
</comment>
<keyword evidence="4" id="KW-0813">Transport</keyword>
<comment type="subcellular location">
    <subcellularLocation>
        <location evidence="2">Cytoplasm</location>
        <location evidence="2">Cytosol</location>
    </subcellularLocation>
    <subcellularLocation>
        <location evidence="1">Membrane</location>
        <topology evidence="1">Peripheral membrane protein</topology>
        <orientation evidence="1">Cytoplasmic side</orientation>
    </subcellularLocation>
</comment>
<dbReference type="GO" id="GO:0005085">
    <property type="term" value="F:guanyl-nucleotide exchange factor activity"/>
    <property type="evidence" value="ECO:0007669"/>
    <property type="project" value="UniProtKB-KW"/>
</dbReference>
<organism evidence="11 12">
    <name type="scientific">Musa troglodytarum</name>
    <name type="common">fe'i banana</name>
    <dbReference type="NCBI Taxonomy" id="320322"/>
    <lineage>
        <taxon>Eukaryota</taxon>
        <taxon>Viridiplantae</taxon>
        <taxon>Streptophyta</taxon>
        <taxon>Embryophyta</taxon>
        <taxon>Tracheophyta</taxon>
        <taxon>Spermatophyta</taxon>
        <taxon>Magnoliopsida</taxon>
        <taxon>Liliopsida</taxon>
        <taxon>Zingiberales</taxon>
        <taxon>Musaceae</taxon>
        <taxon>Musa</taxon>
    </lineage>
</organism>
<dbReference type="SUPFAM" id="SSF48425">
    <property type="entry name" value="Sec7 domain"/>
    <property type="match status" value="1"/>
</dbReference>
<dbReference type="Pfam" id="PF01369">
    <property type="entry name" value="Sec7"/>
    <property type="match status" value="1"/>
</dbReference>
<evidence type="ECO:0000256" key="8">
    <source>
        <dbReference type="ARBA" id="ARBA00023136"/>
    </source>
</evidence>
<dbReference type="Pfam" id="PF12783">
    <property type="entry name" value="Sec7-like_HUS"/>
    <property type="match status" value="1"/>
</dbReference>
<dbReference type="GO" id="GO:0005829">
    <property type="term" value="C:cytosol"/>
    <property type="evidence" value="ECO:0007669"/>
    <property type="project" value="UniProtKB-SubCell"/>
</dbReference>
<gene>
    <name evidence="11" type="ORF">MUK42_15864</name>
</gene>
<dbReference type="InterPro" id="IPR016024">
    <property type="entry name" value="ARM-type_fold"/>
</dbReference>
<keyword evidence="8" id="KW-0472">Membrane</keyword>
<evidence type="ECO:0000256" key="4">
    <source>
        <dbReference type="ARBA" id="ARBA00022448"/>
    </source>
</evidence>
<evidence type="ECO:0000259" key="10">
    <source>
        <dbReference type="PROSITE" id="PS50190"/>
    </source>
</evidence>
<dbReference type="Gene3D" id="1.10.220.20">
    <property type="match status" value="1"/>
</dbReference>
<dbReference type="InterPro" id="IPR023394">
    <property type="entry name" value="Sec7_C_sf"/>
</dbReference>
<dbReference type="OrthoDB" id="430364at2759"/>
<keyword evidence="6" id="KW-0344">Guanine-nucleotide releasing factor</keyword>
<reference evidence="11" key="1">
    <citation type="submission" date="2022-05" db="EMBL/GenBank/DDBJ databases">
        <title>The Musa troglodytarum L. genome provides insights into the mechanism of non-climacteric behaviour and enrichment of carotenoids.</title>
        <authorList>
            <person name="Wang J."/>
        </authorList>
    </citation>
    <scope>NUCLEOTIDE SEQUENCE</scope>
    <source>
        <tissue evidence="11">Leaf</tissue>
    </source>
</reference>
<dbReference type="Pfam" id="PF16213">
    <property type="entry name" value="DCB"/>
    <property type="match status" value="1"/>
</dbReference>
<dbReference type="FunFam" id="1.10.220.20:FF:000002">
    <property type="entry name" value="Brefeldin A-inhibited guanine nucleotide-exchange protein 1"/>
    <property type="match status" value="1"/>
</dbReference>
<dbReference type="PANTHER" id="PTHR10663:SF108">
    <property type="entry name" value="BREFELDIN A-INHIBITED GUANINE NUCLEOTIDE-EXCHANGE PROTEIN 1"/>
    <property type="match status" value="1"/>
</dbReference>
<dbReference type="InterPro" id="IPR046455">
    <property type="entry name" value="Sec7/BIG1-like_C"/>
</dbReference>
<proteinExistence type="predicted"/>
<dbReference type="EMBL" id="CP097510">
    <property type="protein sequence ID" value="URE35603.1"/>
    <property type="molecule type" value="Genomic_DNA"/>
</dbReference>
<dbReference type="InterPro" id="IPR015403">
    <property type="entry name" value="Mon2/Sec7/BIG1-like_HDS"/>
</dbReference>
<evidence type="ECO:0000256" key="2">
    <source>
        <dbReference type="ARBA" id="ARBA00004514"/>
    </source>
</evidence>
<evidence type="ECO:0000256" key="7">
    <source>
        <dbReference type="ARBA" id="ARBA00022927"/>
    </source>
</evidence>
<dbReference type="Gene3D" id="1.10.1000.11">
    <property type="entry name" value="Arf Nucleotide-binding Site Opener,domain 2"/>
    <property type="match status" value="1"/>
</dbReference>
<feature type="domain" description="SEC7" evidence="10">
    <location>
        <begin position="467"/>
        <end position="654"/>
    </location>
</feature>
<dbReference type="Pfam" id="PF09324">
    <property type="entry name" value="Sec7-like_HDS"/>
    <property type="match status" value="1"/>
</dbReference>
<name>A0A9E7KVF1_9LILI</name>
<evidence type="ECO:0000256" key="3">
    <source>
        <dbReference type="ARBA" id="ARBA00011738"/>
    </source>
</evidence>
<dbReference type="Gene3D" id="1.25.10.10">
    <property type="entry name" value="Leucine-rich Repeat Variant"/>
    <property type="match status" value="1"/>
</dbReference>
<keyword evidence="5" id="KW-0963">Cytoplasm</keyword>
<dbReference type="InterPro" id="IPR032629">
    <property type="entry name" value="DCB_dom"/>
</dbReference>
<dbReference type="PROSITE" id="PS50190">
    <property type="entry name" value="SEC7"/>
    <property type="match status" value="1"/>
</dbReference>
<evidence type="ECO:0000256" key="6">
    <source>
        <dbReference type="ARBA" id="ARBA00022658"/>
    </source>
</evidence>
<dbReference type="InterPro" id="IPR011989">
    <property type="entry name" value="ARM-like"/>
</dbReference>
<evidence type="ECO:0000256" key="5">
    <source>
        <dbReference type="ARBA" id="ARBA00022490"/>
    </source>
</evidence>
<dbReference type="InterPro" id="IPR032691">
    <property type="entry name" value="Mon2/Sec7/BIG1-like_HUS"/>
</dbReference>
<keyword evidence="7" id="KW-0653">Protein transport</keyword>
<dbReference type="GO" id="GO:0016020">
    <property type="term" value="C:membrane"/>
    <property type="evidence" value="ECO:0007669"/>
    <property type="project" value="UniProtKB-SubCell"/>
</dbReference>
<dbReference type="InterPro" id="IPR000904">
    <property type="entry name" value="Sec7_dom"/>
</dbReference>
<dbReference type="FunFam" id="1.10.1000.11:FF:000005">
    <property type="entry name" value="Brefeldin A-inhibited guanine nucleotide-exchange 1"/>
    <property type="match status" value="1"/>
</dbReference>
<dbReference type="CDD" id="cd00171">
    <property type="entry name" value="Sec7"/>
    <property type="match status" value="1"/>
</dbReference>
<dbReference type="InterPro" id="IPR035999">
    <property type="entry name" value="Sec7_dom_sf"/>
</dbReference>
<dbReference type="Pfam" id="PF20252">
    <property type="entry name" value="BIG2_C"/>
    <property type="match status" value="1"/>
</dbReference>
<dbReference type="Proteomes" id="UP001055439">
    <property type="component" value="Chromosome 8"/>
</dbReference>
<keyword evidence="12" id="KW-1185">Reference proteome</keyword>
<accession>A0A9E7KVF1</accession>
<dbReference type="PANTHER" id="PTHR10663">
    <property type="entry name" value="GUANYL-NUCLEOTIDE EXCHANGE FACTOR"/>
    <property type="match status" value="1"/>
</dbReference>
<dbReference type="GO" id="GO:0005802">
    <property type="term" value="C:trans-Golgi network"/>
    <property type="evidence" value="ECO:0007669"/>
    <property type="project" value="TreeGrafter"/>
</dbReference>
<dbReference type="SMART" id="SM00222">
    <property type="entry name" value="Sec7"/>
    <property type="match status" value="1"/>
</dbReference>
<evidence type="ECO:0000256" key="9">
    <source>
        <dbReference type="SAM" id="MobiDB-lite"/>
    </source>
</evidence>
<protein>
    <recommendedName>
        <fullName evidence="10">SEC7 domain-containing protein</fullName>
    </recommendedName>
</protein>
<dbReference type="GO" id="GO:0015031">
    <property type="term" value="P:protein transport"/>
    <property type="evidence" value="ECO:0007669"/>
    <property type="project" value="UniProtKB-KW"/>
</dbReference>
<evidence type="ECO:0000256" key="1">
    <source>
        <dbReference type="ARBA" id="ARBA00004287"/>
    </source>
</evidence>
<feature type="region of interest" description="Disordered" evidence="9">
    <location>
        <begin position="252"/>
        <end position="276"/>
    </location>
</feature>
<evidence type="ECO:0000313" key="11">
    <source>
        <dbReference type="EMBL" id="URE35603.1"/>
    </source>
</evidence>
<evidence type="ECO:0000313" key="12">
    <source>
        <dbReference type="Proteomes" id="UP001055439"/>
    </source>
</evidence>
<dbReference type="SUPFAM" id="SSF48371">
    <property type="entry name" value="ARM repeat"/>
    <property type="match status" value="2"/>
</dbReference>
<sequence length="1627" mass="179598">MAFFQSLGGSSRAGRVLGPALDKIIKNAAWRKHSNLVAACKAALDHLDGLSDSPDIADPSPLLGLPSAAADSLLQPLVIAIDSASPKVAEPALECSQKLFSHGLLRGEINLQTDADDAPRSAASRLLASVCSCGGIGDEAVELAMLRVLIAAVRSPTVLVRDECLAQIVRSCYNVYLGSQSGANQLCAKLVLAQMLVIICARVEADAMDVVRVRTVSIADMMDLSDRNLNDSTLVQAAQNFINEVMEGNGAEPLPSKSHKGEGLVPTSSSEGEGAVNGGVSGGLSKIREDGLFLFKNLCKLSMKFSTQENPEDPLLLRGKVLSLELLKLAIENAGPLWRTNERQVDVTVNSRMCKLSPLDEFITAAALRVVNGLLKTGLGVPPGSVTSLSPAQDSTLRVESVKCLTGIIKSMGTWMDQQLKIGVFSPQSLEKEHSAENLSVLNGEEGTVVEYDLHSDANSELSDAATLEQRRAYKLEFQKGVSLFNRKPSKGIDFLIKTKKIGASPEEVASFLKNTSGLNAAMIGDYLGEREEFPLKVMHAYVDSIDFEGMNFGEAIRFFLRGFRLPGEAQKIDRIMEKFAERYCKCNPSSFTSADTAYVLAYSVIMLNTDAHNSMVKDKMSKAEFIRNNRGIDDGKDLPEDYLSSLYDQIVKSEIKISVDSSAPQSKQTSSINKLLGLDSIFNLVNWKQAEEKALGANDLLVRHIQEQFKAKSGKSESMFYAVTDTAILRFMIEVCWAPMMAAFSVTLDQSDDKSATAQCLQGFRYAVHVTSVMRMQTQRDAFVTSVAKFTYLHCAADMKQKNVDAVKAIVSIAIEDGNYLQESWEHIFTCLSRFEHLHLLGEGAPPDASFFTAPLTESEERSQKTLAVTSMKRKGNALQNPAVMAVVRGGSYDSASVGIKASALVTPDQISSFISNLNLLDQIGSFELNHIFAHSQRLNGDAIVAFVRALCKVSMTELQSPTDPRVFSLTKIVEIAHYNMNRIRLVWSRIWNVLAEFFVSVGLSENLSVAIFVMDSLRQLAMKFLEREELANYNFQNEFLRPFVVVMQKSVSSEIRELIVRCVSQMVLGRVNHVKSGWKSVFTVFTVAAADERKSIVLLAFGTMEKIVRDYFPYITETETTTFTDCVKCLIAFTNSRFNSDASLNAIAFLRFCAVKLAEGGLVCYDKNSDGQLGNGDASDKNNLTEKDDHAFFWLPLLDGLSKLTSDPRPTIRKGALEVFFDILKDHGHLFSSHLWINIFKSVISPIFNNPRHMLVGQVSPMHNSQYLEDDSWKSETDTLAAKCLVDLFVKFFDVMRSQLANVVAIITSFLSSPYKQYANTGMAALLHLAASLGSKLSEAEWKDILVPLKESAASMLPVFSNIIKIMQNVEVPDRNQPYSDGEQYSDHEFINDDEEEANMETASYAIVRMKNHISVQLQIVQVVKKLYEVHRKYFSAAHVTILLEILSSIASHSSEVSSESAVQLKMQKACSLLEISDPPIVHFENESYQNLLKFLQTLLAEDEFVSQELRVESEVVSVCQKILQIYLNCAGQEVTDQISNTSPTLHWILPLGSAKREELAARASLAVLSLQVLSSLERDSFKRNLPCIFPLLVNLIRCEHSSSEVPLVLFDIFRSLVGPAIMNS</sequence>
<dbReference type="GO" id="GO:0032012">
    <property type="term" value="P:regulation of ARF protein signal transduction"/>
    <property type="evidence" value="ECO:0007669"/>
    <property type="project" value="InterPro"/>
</dbReference>